<evidence type="ECO:0000256" key="1">
    <source>
        <dbReference type="ARBA" id="ARBA00007926"/>
    </source>
</evidence>
<evidence type="ECO:0000313" key="6">
    <source>
        <dbReference type="EMBL" id="SZX72484.1"/>
    </source>
</evidence>
<dbReference type="GO" id="GO:0003735">
    <property type="term" value="F:structural constituent of ribosome"/>
    <property type="evidence" value="ECO:0007669"/>
    <property type="project" value="InterPro"/>
</dbReference>
<dbReference type="Proteomes" id="UP000256970">
    <property type="component" value="Unassembled WGS sequence"/>
</dbReference>
<name>A0A383W635_TETOB</name>
<keyword evidence="7" id="KW-1185">Reference proteome</keyword>
<evidence type="ECO:0000256" key="3">
    <source>
        <dbReference type="ARBA" id="ARBA00023274"/>
    </source>
</evidence>
<accession>A0A383W635</accession>
<dbReference type="EMBL" id="FNXT01001139">
    <property type="protein sequence ID" value="SZX72484.1"/>
    <property type="molecule type" value="Genomic_DNA"/>
</dbReference>
<dbReference type="Pfam" id="PF01778">
    <property type="entry name" value="Ribosomal_L28e"/>
    <property type="match status" value="1"/>
</dbReference>
<organism evidence="6 7">
    <name type="scientific">Tetradesmus obliquus</name>
    <name type="common">Green alga</name>
    <name type="synonym">Acutodesmus obliquus</name>
    <dbReference type="NCBI Taxonomy" id="3088"/>
    <lineage>
        <taxon>Eukaryota</taxon>
        <taxon>Viridiplantae</taxon>
        <taxon>Chlorophyta</taxon>
        <taxon>core chlorophytes</taxon>
        <taxon>Chlorophyceae</taxon>
        <taxon>CS clade</taxon>
        <taxon>Sphaeropleales</taxon>
        <taxon>Scenedesmaceae</taxon>
        <taxon>Tetradesmus</taxon>
    </lineage>
</organism>
<dbReference type="STRING" id="3088.A0A383W635"/>
<dbReference type="InterPro" id="IPR029004">
    <property type="entry name" value="Ribosomal_eL28/Mak16"/>
</dbReference>
<protein>
    <recommendedName>
        <fullName evidence="5">Ribosomal eL28/Mak16 domain-containing protein</fullName>
    </recommendedName>
</protein>
<evidence type="ECO:0000256" key="2">
    <source>
        <dbReference type="ARBA" id="ARBA00022980"/>
    </source>
</evidence>
<dbReference type="AlphaFoldDB" id="A0A383W635"/>
<evidence type="ECO:0000259" key="5">
    <source>
        <dbReference type="Pfam" id="PF01778"/>
    </source>
</evidence>
<evidence type="ECO:0000256" key="4">
    <source>
        <dbReference type="SAM" id="MobiDB-lite"/>
    </source>
</evidence>
<dbReference type="PANTHER" id="PTHR10544">
    <property type="entry name" value="60S RIBOSOMAL PROTEIN L28"/>
    <property type="match status" value="1"/>
</dbReference>
<dbReference type="GO" id="GO:0005840">
    <property type="term" value="C:ribosome"/>
    <property type="evidence" value="ECO:0007669"/>
    <property type="project" value="UniProtKB-KW"/>
</dbReference>
<evidence type="ECO:0000313" key="7">
    <source>
        <dbReference type="Proteomes" id="UP000256970"/>
    </source>
</evidence>
<dbReference type="GO" id="GO:1990904">
    <property type="term" value="C:ribonucleoprotein complex"/>
    <property type="evidence" value="ECO:0007669"/>
    <property type="project" value="UniProtKB-KW"/>
</dbReference>
<comment type="similarity">
    <text evidence="1">Belongs to the eukaryotic ribosomal protein eL28 family.</text>
</comment>
<dbReference type="Gene3D" id="3.30.390.110">
    <property type="match status" value="1"/>
</dbReference>
<sequence>MAAPQLIWEVVKGHNSFLRKNLNHTSFSAEAGNLYNKHSYKYSGLANAKTVDISAEGDAVKVSKKRSKAVSQPAKNLSTSVSKKNGRRVLKSVAKEVAGYRPDLKSVAKEVAGYRPDLKAAAVARAAAVLKSIRVKKAAAKAQ</sequence>
<dbReference type="GO" id="GO:0006412">
    <property type="term" value="P:translation"/>
    <property type="evidence" value="ECO:0007669"/>
    <property type="project" value="InterPro"/>
</dbReference>
<keyword evidence="3" id="KW-0687">Ribonucleoprotein</keyword>
<gene>
    <name evidence="6" type="ORF">BQ4739_LOCUS12658</name>
</gene>
<keyword evidence="2" id="KW-0689">Ribosomal protein</keyword>
<feature type="compositionally biased region" description="Polar residues" evidence="4">
    <location>
        <begin position="73"/>
        <end position="83"/>
    </location>
</feature>
<feature type="region of interest" description="Disordered" evidence="4">
    <location>
        <begin position="64"/>
        <end position="86"/>
    </location>
</feature>
<feature type="domain" description="Ribosomal eL28/Mak16" evidence="5">
    <location>
        <begin position="6"/>
        <end position="109"/>
    </location>
</feature>
<reference evidence="6 7" key="1">
    <citation type="submission" date="2016-10" db="EMBL/GenBank/DDBJ databases">
        <authorList>
            <person name="Cai Z."/>
        </authorList>
    </citation>
    <scope>NUCLEOTIDE SEQUENCE [LARGE SCALE GENOMIC DNA]</scope>
</reference>
<proteinExistence type="inferred from homology"/>
<dbReference type="InterPro" id="IPR002672">
    <property type="entry name" value="Ribosomal_eL28"/>
</dbReference>